<gene>
    <name evidence="2" type="ORF">dsat_0943</name>
</gene>
<proteinExistence type="predicted"/>
<evidence type="ECO:0000313" key="2">
    <source>
        <dbReference type="EMBL" id="EPR31619.1"/>
    </source>
</evidence>
<dbReference type="Proteomes" id="UP000014975">
    <property type="component" value="Unassembled WGS sequence"/>
</dbReference>
<protein>
    <submittedName>
        <fullName evidence="2">Type IV pilus assembly PilZ</fullName>
    </submittedName>
</protein>
<sequence length="141" mass="16457">MPTAAERRQYDRLPKNFRVEVKEFKFPLVQQKTHEVSCSDISAGGIRVECSERFEQGDKVTVKIFIPSLNKYHPGFLKVFECDAGQYLQAIAEIMWVEDRTDAPGYSLGIRFLDVDQDDWRALRNLIQKLMREQQEREGQS</sequence>
<dbReference type="STRING" id="1121439.dsat_0943"/>
<dbReference type="eggNOG" id="ENOG5033GSS">
    <property type="taxonomic scope" value="Bacteria"/>
</dbReference>
<dbReference type="GO" id="GO:0035438">
    <property type="term" value="F:cyclic-di-GMP binding"/>
    <property type="evidence" value="ECO:0007669"/>
    <property type="project" value="InterPro"/>
</dbReference>
<dbReference type="Pfam" id="PF07238">
    <property type="entry name" value="PilZ"/>
    <property type="match status" value="1"/>
</dbReference>
<dbReference type="OrthoDB" id="5465017at2"/>
<evidence type="ECO:0000313" key="3">
    <source>
        <dbReference type="Proteomes" id="UP000014975"/>
    </source>
</evidence>
<dbReference type="RefSeq" id="WP_020887640.1">
    <property type="nucleotide sequence ID" value="NZ_ATHI01000028.1"/>
</dbReference>
<dbReference type="PATRIC" id="fig|1121439.3.peg.2311"/>
<evidence type="ECO:0000259" key="1">
    <source>
        <dbReference type="Pfam" id="PF07238"/>
    </source>
</evidence>
<organism evidence="2 3">
    <name type="scientific">Alkalidesulfovibrio alkalitolerans DSM 16529</name>
    <dbReference type="NCBI Taxonomy" id="1121439"/>
    <lineage>
        <taxon>Bacteria</taxon>
        <taxon>Pseudomonadati</taxon>
        <taxon>Thermodesulfobacteriota</taxon>
        <taxon>Desulfovibrionia</taxon>
        <taxon>Desulfovibrionales</taxon>
        <taxon>Desulfovibrionaceae</taxon>
        <taxon>Alkalidesulfovibrio</taxon>
    </lineage>
</organism>
<dbReference type="Gene3D" id="2.40.10.220">
    <property type="entry name" value="predicted glycosyltransferase like domains"/>
    <property type="match status" value="1"/>
</dbReference>
<dbReference type="SUPFAM" id="SSF141371">
    <property type="entry name" value="PilZ domain-like"/>
    <property type="match status" value="1"/>
</dbReference>
<accession>S7UCM9</accession>
<dbReference type="EMBL" id="ATHI01000028">
    <property type="protein sequence ID" value="EPR31619.1"/>
    <property type="molecule type" value="Genomic_DNA"/>
</dbReference>
<keyword evidence="3" id="KW-1185">Reference proteome</keyword>
<reference evidence="2 3" key="1">
    <citation type="journal article" date="2013" name="Genome Announc.">
        <title>Draft genome sequences for three mercury-methylating, sulfate-reducing bacteria.</title>
        <authorList>
            <person name="Brown S.D."/>
            <person name="Hurt R.A.Jr."/>
            <person name="Gilmour C.C."/>
            <person name="Elias D.A."/>
        </authorList>
    </citation>
    <scope>NUCLEOTIDE SEQUENCE [LARGE SCALE GENOMIC DNA]</scope>
    <source>
        <strain evidence="2 3">DSM 16529</strain>
    </source>
</reference>
<name>S7UCM9_9BACT</name>
<comment type="caution">
    <text evidence="2">The sequence shown here is derived from an EMBL/GenBank/DDBJ whole genome shotgun (WGS) entry which is preliminary data.</text>
</comment>
<dbReference type="InterPro" id="IPR009875">
    <property type="entry name" value="PilZ_domain"/>
</dbReference>
<dbReference type="AlphaFoldDB" id="S7UCM9"/>
<feature type="domain" description="PilZ" evidence="1">
    <location>
        <begin position="6"/>
        <end position="128"/>
    </location>
</feature>